<proteinExistence type="predicted"/>
<gene>
    <name evidence="2" type="ORF">F2P81_017390</name>
</gene>
<comment type="caution">
    <text evidence="2">The sequence shown here is derived from an EMBL/GenBank/DDBJ whole genome shotgun (WGS) entry which is preliminary data.</text>
</comment>
<sequence>MAAALISCSASLTRMLNFFRPFSLSRPHLIFPRIPLENTALLVQEAGDHEERPAFGEVSDHAVVGMFVEISVCKMSDGLRRVAESELQSALDAFCPFASRCRCQSRDRLHSRKPFDKMPLPRRVRRDGRRKRRKLNP</sequence>
<feature type="compositionally biased region" description="Basic residues" evidence="1">
    <location>
        <begin position="120"/>
        <end position="137"/>
    </location>
</feature>
<accession>A0A6A4SDM1</accession>
<evidence type="ECO:0000313" key="3">
    <source>
        <dbReference type="Proteomes" id="UP000438429"/>
    </source>
</evidence>
<dbReference type="EMBL" id="VEVO01000015">
    <property type="protein sequence ID" value="KAF0030659.1"/>
    <property type="molecule type" value="Genomic_DNA"/>
</dbReference>
<evidence type="ECO:0000313" key="2">
    <source>
        <dbReference type="EMBL" id="KAF0030659.1"/>
    </source>
</evidence>
<reference evidence="2 3" key="1">
    <citation type="submission" date="2019-06" db="EMBL/GenBank/DDBJ databases">
        <title>Draft genomes of female and male turbot (Scophthalmus maximus).</title>
        <authorList>
            <person name="Xu H."/>
            <person name="Xu X.-W."/>
            <person name="Shao C."/>
            <person name="Chen S."/>
        </authorList>
    </citation>
    <scope>NUCLEOTIDE SEQUENCE [LARGE SCALE GENOMIC DNA]</scope>
    <source>
        <strain evidence="2">Ysfricsl-2016a</strain>
        <tissue evidence="2">Blood</tissue>
    </source>
</reference>
<feature type="region of interest" description="Disordered" evidence="1">
    <location>
        <begin position="112"/>
        <end position="137"/>
    </location>
</feature>
<dbReference type="AlphaFoldDB" id="A0A6A4SDM1"/>
<dbReference type="Proteomes" id="UP000438429">
    <property type="component" value="Unassembled WGS sequence"/>
</dbReference>
<protein>
    <submittedName>
        <fullName evidence="2">Uncharacterized protein</fullName>
    </submittedName>
</protein>
<organism evidence="2 3">
    <name type="scientific">Scophthalmus maximus</name>
    <name type="common">Turbot</name>
    <name type="synonym">Psetta maxima</name>
    <dbReference type="NCBI Taxonomy" id="52904"/>
    <lineage>
        <taxon>Eukaryota</taxon>
        <taxon>Metazoa</taxon>
        <taxon>Chordata</taxon>
        <taxon>Craniata</taxon>
        <taxon>Vertebrata</taxon>
        <taxon>Euteleostomi</taxon>
        <taxon>Actinopterygii</taxon>
        <taxon>Neopterygii</taxon>
        <taxon>Teleostei</taxon>
        <taxon>Neoteleostei</taxon>
        <taxon>Acanthomorphata</taxon>
        <taxon>Carangaria</taxon>
        <taxon>Pleuronectiformes</taxon>
        <taxon>Pleuronectoidei</taxon>
        <taxon>Scophthalmidae</taxon>
        <taxon>Scophthalmus</taxon>
    </lineage>
</organism>
<evidence type="ECO:0000256" key="1">
    <source>
        <dbReference type="SAM" id="MobiDB-lite"/>
    </source>
</evidence>
<name>A0A6A4SDM1_SCOMX</name>